<dbReference type="PANTHER" id="PTHR34235">
    <property type="entry name" value="SLR1203 PROTEIN-RELATED"/>
    <property type="match status" value="1"/>
</dbReference>
<comment type="caution">
    <text evidence="1">The sequence shown here is derived from an EMBL/GenBank/DDBJ whole genome shotgun (WGS) entry which is preliminary data.</text>
</comment>
<sequence>MSNTIETPVEQAENKNTAKDKSSLYDLDFYQWALYNAELLRQGKLTEADIENIAEEIESMGVSNKKELASRFVVLIMHLLKWQYQPKRRSKSWISTINTQRTEIEIVLENSPSLKYGIEGIIEGAFTKAQKRFEKETGITKDVLPMYCPYIFEQLMDYDFWPE</sequence>
<dbReference type="AlphaFoldDB" id="A0A0F0CXD1"/>
<organism evidence="1 2">
    <name type="scientific">Candidatus Omnitrophus magneticus</name>
    <dbReference type="NCBI Taxonomy" id="1609969"/>
    <lineage>
        <taxon>Bacteria</taxon>
        <taxon>Pseudomonadati</taxon>
        <taxon>Candidatus Omnitrophota</taxon>
        <taxon>Candidatus Omnitrophus</taxon>
    </lineage>
</organism>
<dbReference type="Pfam" id="PF01724">
    <property type="entry name" value="DUF29"/>
    <property type="match status" value="1"/>
</dbReference>
<dbReference type="Proteomes" id="UP000033428">
    <property type="component" value="Unassembled WGS sequence"/>
</dbReference>
<name>A0A0F0CXD1_9BACT</name>
<dbReference type="Gene3D" id="1.20.1220.20">
    <property type="entry name" value="Uncharcterised protein PF01724"/>
    <property type="match status" value="1"/>
</dbReference>
<proteinExistence type="predicted"/>
<dbReference type="InterPro" id="IPR002636">
    <property type="entry name" value="DUF29"/>
</dbReference>
<keyword evidence="2" id="KW-1185">Reference proteome</keyword>
<evidence type="ECO:0000313" key="1">
    <source>
        <dbReference type="EMBL" id="KJJ86115.1"/>
    </source>
</evidence>
<reference evidence="1 2" key="1">
    <citation type="submission" date="2015-02" db="EMBL/GenBank/DDBJ databases">
        <title>Single-cell genomics of uncultivated deep-branching MTB reveals a conserved set of magnetosome genes.</title>
        <authorList>
            <person name="Kolinko S."/>
            <person name="Richter M."/>
            <person name="Glockner F.O."/>
            <person name="Brachmann A."/>
            <person name="Schuler D."/>
        </authorList>
    </citation>
    <scope>NUCLEOTIDE SEQUENCE [LARGE SCALE GENOMIC DNA]</scope>
    <source>
        <strain evidence="1">SKK-01</strain>
    </source>
</reference>
<protein>
    <submittedName>
        <fullName evidence="1">Protein containing DUF29</fullName>
    </submittedName>
</protein>
<dbReference type="PATRIC" id="fig|1609969.3.peg.36"/>
<gene>
    <name evidence="1" type="ORF">OMAG_000022</name>
</gene>
<dbReference type="EMBL" id="JYNY01000009">
    <property type="protein sequence ID" value="KJJ86115.1"/>
    <property type="molecule type" value="Genomic_DNA"/>
</dbReference>
<evidence type="ECO:0000313" key="2">
    <source>
        <dbReference type="Proteomes" id="UP000033428"/>
    </source>
</evidence>
<accession>A0A0F0CXD1</accession>